<dbReference type="Pfam" id="PF00550">
    <property type="entry name" value="PP-binding"/>
    <property type="match status" value="1"/>
</dbReference>
<gene>
    <name evidence="3" type="ORF">E1742_15175</name>
    <name evidence="2" type="ORF">GCM10007388_48050</name>
</gene>
<organism evidence="2 5">
    <name type="scientific">Pseudoduganella plicata</name>
    <dbReference type="NCBI Taxonomy" id="321984"/>
    <lineage>
        <taxon>Bacteria</taxon>
        <taxon>Pseudomonadati</taxon>
        <taxon>Pseudomonadota</taxon>
        <taxon>Betaproteobacteria</taxon>
        <taxon>Burkholderiales</taxon>
        <taxon>Oxalobacteraceae</taxon>
        <taxon>Telluria group</taxon>
        <taxon>Pseudoduganella</taxon>
    </lineage>
</organism>
<name>A0A4P7BF36_9BURK</name>
<dbReference type="InterPro" id="IPR009081">
    <property type="entry name" value="PP-bd_ACP"/>
</dbReference>
<reference evidence="2" key="1">
    <citation type="journal article" date="2014" name="Int. J. Syst. Evol. Microbiol.">
        <title>Complete genome sequence of Corynebacterium casei LMG S-19264T (=DSM 44701T), isolated from a smear-ripened cheese.</title>
        <authorList>
            <consortium name="US DOE Joint Genome Institute (JGI-PGF)"/>
            <person name="Walter F."/>
            <person name="Albersmeier A."/>
            <person name="Kalinowski J."/>
            <person name="Ruckert C."/>
        </authorList>
    </citation>
    <scope>NUCLEOTIDE SEQUENCE</scope>
    <source>
        <strain evidence="2">KCTC 12344</strain>
    </source>
</reference>
<dbReference type="OrthoDB" id="8527261at2"/>
<dbReference type="Proteomes" id="UP000619512">
    <property type="component" value="Unassembled WGS sequence"/>
</dbReference>
<evidence type="ECO:0000313" key="2">
    <source>
        <dbReference type="EMBL" id="GGZ08935.1"/>
    </source>
</evidence>
<feature type="domain" description="Carrier" evidence="1">
    <location>
        <begin position="1"/>
        <end position="81"/>
    </location>
</feature>
<dbReference type="Gene3D" id="1.10.1200.10">
    <property type="entry name" value="ACP-like"/>
    <property type="match status" value="1"/>
</dbReference>
<reference evidence="3 4" key="2">
    <citation type="submission" date="2019-03" db="EMBL/GenBank/DDBJ databases">
        <title>Draft Genome Sequences of Six Type Strains of the Genus Massilia.</title>
        <authorList>
            <person name="Miess H."/>
            <person name="Frediansyhah A."/>
            <person name="Gross H."/>
        </authorList>
    </citation>
    <scope>NUCLEOTIDE SEQUENCE [LARGE SCALE GENOMIC DNA]</scope>
    <source>
        <strain evidence="3 4">DSM 17505</strain>
    </source>
</reference>
<dbReference type="PROSITE" id="PS50075">
    <property type="entry name" value="CARRIER"/>
    <property type="match status" value="1"/>
</dbReference>
<dbReference type="AlphaFoldDB" id="A0A4P7BF36"/>
<evidence type="ECO:0000313" key="3">
    <source>
        <dbReference type="EMBL" id="QBQ37356.1"/>
    </source>
</evidence>
<dbReference type="EMBL" id="CP038026">
    <property type="protein sequence ID" value="QBQ37356.1"/>
    <property type="molecule type" value="Genomic_DNA"/>
</dbReference>
<accession>A0A4P7BF36</accession>
<dbReference type="EMBL" id="BMWW01000012">
    <property type="protein sequence ID" value="GGZ08935.1"/>
    <property type="molecule type" value="Genomic_DNA"/>
</dbReference>
<evidence type="ECO:0000313" key="4">
    <source>
        <dbReference type="Proteomes" id="UP000294359"/>
    </source>
</evidence>
<evidence type="ECO:0000259" key="1">
    <source>
        <dbReference type="PROSITE" id="PS50075"/>
    </source>
</evidence>
<proteinExistence type="predicted"/>
<evidence type="ECO:0000313" key="5">
    <source>
        <dbReference type="Proteomes" id="UP000619512"/>
    </source>
</evidence>
<dbReference type="Proteomes" id="UP000294359">
    <property type="component" value="Chromosome"/>
</dbReference>
<dbReference type="InterPro" id="IPR036736">
    <property type="entry name" value="ACP-like_sf"/>
</dbReference>
<dbReference type="RefSeq" id="WP_134385764.1">
    <property type="nucleotide sequence ID" value="NZ_BMWW01000012.1"/>
</dbReference>
<reference evidence="2" key="3">
    <citation type="submission" date="2022-12" db="EMBL/GenBank/DDBJ databases">
        <authorList>
            <person name="Sun Q."/>
            <person name="Kim S."/>
        </authorList>
    </citation>
    <scope>NUCLEOTIDE SEQUENCE</scope>
    <source>
        <strain evidence="2">KCTC 12344</strain>
    </source>
</reference>
<dbReference type="SUPFAM" id="SSF47336">
    <property type="entry name" value="ACP-like"/>
    <property type="match status" value="1"/>
</dbReference>
<protein>
    <submittedName>
        <fullName evidence="3">Acyl carrier protein</fullName>
    </submittedName>
</protein>
<sequence length="83" mass="8711">MDLQEEVKTIVIDVLSLGPAGAALTEQSALLGSIPELDSMAVVQLIGALEEQFGFAIDDDEISAATFATLGSLTDFVRLKQTA</sequence>
<keyword evidence="4" id="KW-1185">Reference proteome</keyword>